<feature type="compositionally biased region" description="Low complexity" evidence="1">
    <location>
        <begin position="623"/>
        <end position="648"/>
    </location>
</feature>
<feature type="compositionally biased region" description="Pro residues" evidence="1">
    <location>
        <begin position="254"/>
        <end position="283"/>
    </location>
</feature>
<evidence type="ECO:0000256" key="2">
    <source>
        <dbReference type="SAM" id="Phobius"/>
    </source>
</evidence>
<dbReference type="Pfam" id="PF25547">
    <property type="entry name" value="WXG100_2"/>
    <property type="match status" value="1"/>
</dbReference>
<dbReference type="Proteomes" id="UP001240984">
    <property type="component" value="Unassembled WGS sequence"/>
</dbReference>
<feature type="region of interest" description="Disordered" evidence="1">
    <location>
        <begin position="345"/>
        <end position="663"/>
    </location>
</feature>
<feature type="compositionally biased region" description="Gly residues" evidence="1">
    <location>
        <begin position="377"/>
        <end position="387"/>
    </location>
</feature>
<evidence type="ECO:0000259" key="3">
    <source>
        <dbReference type="Pfam" id="PF25547"/>
    </source>
</evidence>
<keyword evidence="5" id="KW-1185">Reference proteome</keyword>
<proteinExistence type="predicted"/>
<feature type="region of interest" description="Disordered" evidence="1">
    <location>
        <begin position="6270"/>
        <end position="6314"/>
    </location>
</feature>
<keyword evidence="2" id="KW-0812">Transmembrane</keyword>
<sequence length="7927" mass="834380">MAIEVDDELAGFLKFLSGEDFPVANEDRIARIAAAHVTAAENIDASAAYFVEGVQAYRAGLGGSAEDAFLAAKEQYVLHDPGYLAIASKYVHRMGDSYQDAAATVEYAKLMIIAGLIQLFLEFALALAMAWFNPAAALARIALIRQIFRILYGTTTRRVLTAIVSSQVAGIVLQVAMDLFVQLYQIKGSGTRERIDLALTRAAAEIGSLGGAFNLGFDGLVRIVDDVFKKYVPDLFDIPGPGPGGTPGGGPSPVRDPAPRPGAGPVPDAAPRPDVLPGPPPGDAPGIIRRVFGNEPVSDSIAEYLTEGFYGVFTEGEWNVGWGAAASGFVSGLVSMGGTALGLRLRGEDADDRGPATRDVGPGGPGGPMPPRSSAAGGSGPSGGSASRGGPVSPGGSAPGRPAPDRAGASGPDLGGDDEDPLPLYTSDYPNHPPPGYDGHAPRADGPGADRTGSESAAPAGPREVDPRALLPQDGSSGSGLPGGTDAPGPGDGAGLGGTHGSGAAADGAGAAHDSGGAAVEPGTHATGAGAARGTEDDAAPLTNAGDSGTPPPMGPFGAGATNTAGSGLGNAPNTGSTGDARNTGNNGNTAAGGHAGGRPGADGTVPGSPATGAGPQPVRTNPATSGAVPAPATGAPAGTGPKPVGAVTAPATRAPSWTPVPPLSGAAPAVPATSAAAPATPVLPTAPAAVRAASASSVAPATPPPSATPAPDGPGAGRPDPAPVTGGPVAVAPRAPGDAARMQAVLRAGWTQAPQPRSPMLGPDYFGVRNPAPRPAWLANFDVTDVKSHQQASFFEGVHLGRGALTGPPPLTSRSGTVIESSLLRTVPSRTGLIKRKTVHIPRISHSIWLGGPLAATGTQGAFRQNLELIAQTSGFDVVLWTDVTRGQAIDAMNAQPGSPAHAATHTVREFVEWAGRHGIRLVNVDEIFHADARMRLHDEFAAERHRGTGLGYASASDILRAEMLYRYGGVYTDGDNVLHDGLANAVGAVANSTVGMAVGDTVPAAAPAATLPRYNNAVLVAPARHEGMSAYLDAIRDSYARSEHDNATFARLGTIPDPPNPPVPTDVTAQGVRTGVISRTGPSRALFRPLAASLGVSPDGIPHLPRDVFTIGQAHTWEPAAAPPSRPHTEEETRRLVIRVAAALLYRMHAEGGALNLVAVRDLVEAHPDPEMIWNAVLGFLAGQLEVRNRVTAVIYSMTPHPAQRPPVALSQYAQGLFVIQPPGNRQQLSDGDYVRMVAPAAAPPAPRMTGAGSAIPDPTRGPVISDDPGWRRARSDAVAVVRRHLWTDPVSKPGPSSDHRYVVDAHFDARRFETGGTTVTDLTVRVWYGDSDAGTAGRVHAAMERGVRQYLNAPAYRLPGGGSLLHVTVERAESAADAHLVVSVDGTAPMDQRTWPPDADPVLYTHEIAHQIGLRDEYRDEITAPHRPDVAGSLAGDPLRAPETDGLTSDEVTALAQLVRGGLRDRHLYLIAAGVGDLDEPPAAPYRGPATTAAAPARAPGPSRAMPAQAPARTPGSPGTESVPRTEAPLVAVPADGNCLLYSALAGDPALVLARLREKLPDHPLLRDADAVAWLADPARVRGDVGTAAANLSTHTWPVPAASPAARAVGALADLVAHRIGDGSALPADVLAARHTFAEPMPARTEMLAELRRLGPDRVTDATMADPDTLFRRYVDVLLREMREVDPATTEFDARAMAAFDDATPWDRLARVEPFPLESLSDTQLAAELVTRRSGAGAPLTDGERDTLLTAVRSWSSSWDSDAGETFPALVAHALGVQLQVFDRVSRSRRTTIGADDAPPLVLFHNGTDHWDAGAEPGTALPEARPADLDADYGPTVDPGVPRRADLDEDGGLRLNPLWYPLESFPAAALRPGRRQDWRYVVAGDGRIYLGAPEAGAALRDRDWQRLLAGMRRADPDLTMTELRRRIDGTGDLSINPDFDAAGTARARPGRATGDLRWNADRNSWEVTGGSDTAAAHVATRMSGQLGVPMAVAPPQNGEALVDFAEGDSRLGPASRRRIDDVVAYAVRDAVTSWSGPDPRPVRIRVEAGGNGSRSGALRVEAIRRAAESALRRELGRHRVPHGMVSVEATDRRDGPSAAPQLDGRPERGAARRQAALWTEPGPVPAGDSTLVALHEAVQPPAVTTLTRGADGTWRADGQPLLLTAANDGLMLLTGAERAGMADRPATPGSVPVLVHGAGRYVSVPVSTPDGEARVRLTPFQLAQIIGAHTPGDDPIALISCAAGAIRGGFARRLASVTGRDVISPQGDVIAGGPEHDETTLSTDGTPWLLYTSDGGDAWDLVNDEVRDDDGAVTVRPFAGYAARTPAEGGIQGGVRLSDPAPPPRANDLAGVLRPYGVTVEAPLLDGDRDVHAIVRVTTTEPARSVLLTVLRGRRADDGGVHWTDLGHGVRRVPGAGQAAELEVVGPASAERNRETARAWRDLFVERAERIATALAADSSAGRDEAGYRAWLDALHRKPAQELSTAEIAQLAYVWALHDHRDARPVPAPRRPDLVAMVAQVEELLGEPVAQDGRRESLIDGEFTLAGLRRDRELLGPARAPAGDAFAEAERTARAGRARVEHVPDARATALLARPAAEREAVIDLAVRAQRSDRVLAALGELGPRPPWFSTGFGSMGDGYVLRAGPPDAAEVTRLTGWAHDRLHAPGPRDLAVEWLRGVLESTDPTDWQDLLIEDRTRRFGPYLVRISVRVGGFDPAGAAGADPAVSTYKSKYGDTTVVAEREWSSGLGLTVPVDLLWTLPLPVLEHVVLPRIGLHAKTTVDGADRHGAEVQSGNRALLNDVAPHTVRGTLMISIRDGAAPWRSERSDLGERLVAGLPQALGGPIDVLDYPPIEVSRPEAIHTVDATVNALDLRGLDDELREALHPLDLNDLQTDDLIAELRREILNEKVLKDRTQWLWTGSYTPPLVHVHSDPGRSEGRMPDQAYSVRVSLALAELRLLPETERDVPIRNDMAGTDIGQRMYRAGFSWGAVMRLLFPMSFFAHQWVPTPTISGGYTRKDQIDSKNTEIAQAKTALMRSGPLRRAAAVLELTVSVTRLLDGTVAGLSRRTGAELGLPADRTAAFVAEARSARLPDPPPVPDLNGRRPLPQRGTPVLSDVTAVALAQDVQVETDSATPLPPAAGNVRPYRRDDDPNWTPAFRYLFHDGLITGVFVLDGTAQRRVVAYRPVAPSHGGTAGPVVAPPRIHAGDPARQDPPPQLGGPWPLAAGTGLGQGVGKEMPGAQRVRAELDRLTTLALALAGHRLDPAQRHNLDTQLNAGFGVPALRGHARTLFDGRSTLDVTIGDLVLRVEVAGVFTGPLRRDGDSTDSGTTIDVQGRTTSGAAFGHRQLLDRDGGGGLSNYVSLDGWPVAVRLRLPEYQVSSSRQSTVGAEISAKGYQRRVVSGPAVVTDLRTAYGLLVTVRSGETVRAWAVGAVEGPDVWTRVRTAESDAAGRPPLGPVGPARTETFRDLAPTAVVPDNFYLWLNRLRAVADLVQERIGPTAFDLSTLVSPDRLEPRAAELLSADGFRPLPVRSSDGTIETLRLRLRWDSPVFENTSEDARHERYTEADSRAGHGEGGETVHHVGGGAGLMAHVGDHGHPAPPAAPAPGTLERRAAAPTDDATAANPFGTDHVGGSVVYSYGWQHGDDSSSARSANELAIATITGPSHRFAATARLLVEYQRHGLDGPAGPPVAITVAVPLGMQMSVPDDYVEAWGLTVDGRVPPPPGRPRVPRNTALAMNFSAVETLHTANPHSGNLLTQVTTWLRTAGVPVDDPDITARLSTLLADVPLRALYHQVRRDGLRLAIVRSSGPTDGVELIEIVITATEGELRFVRQRGRVKVTTGGQGISQTEKGHGKGGAHRLTFDPDGRLANEAARGALADDVKKDSHSGAEVVAKKTTRDIRRAATRQNGAVELTAPVRFTVTIRRETILHPVDRLIRDATAAAAAGLAYAAVILPGLADWRTTTATAPARPPVTEATTSVLPAIHGTVTILTPMALTVPRSLSVDPAWPAPGRTTSGPPAVPEEARRLTSALRGTVQVLGVVPPSGMTGAVRGHLGPPPGDVAHPGRAFADEQALRLRIDGGSLRTHTGELLGDGYPVAGDGSPRLRLVLTRGTWITDIDLDGLSFPETSREQEYKQAAGSGLGLGFHLSGGNPAGLLRILAGLGVEGESGQARALASSAAGYVEDNALRKETYQAYAFDARFALGDDGELLRSDVANSVLALVPDSVVRALRGGDDTAVAALLDEPGVREAGTGGLSVRVDAGDLSTLSPPDLAGARDRIPAHAPDGPRLFLTAAPGGTTVSVPVDLAGVPGLTVTPDAHETAELVTAYLPGLADDDRPPVLVVHGPVRLSEEFVRELATALGRPVTAHTTMLTADPLGVAPAAASPSWRDYHPVPAVPARPPVTDGPRPLNRTALTAAVDAAATAHQHVEVLTRLHERLVPGGARTGGPELRPVGDWAPVPSWRSVEERLRETGPGSVAMLLRPPGTADPGHAAGAYLTADGAVVWLEPRAGADERLGGTPDGTVPDGTVALITAPDGGTVTEPFGDPAAVRAERLRDGLTVAAPVAGTSPSRLGVIADGVVRRVRGPAPAPATQTDCVDLTRAFGERLYGRRPGAGTLDDAALPAHRAAPRPAAARAELLGDATWAPTADLSSVESRVRELGPGASAFVIMTRQGDRPAHALVLHHTDAGPRWIDLHGRAGARVSDAGTLPPVLSQADTLTVAITDRRGVSVAPAVVPASASTSAAGTTPAGDGPVGAGLAGDPPVPPVPNSTAVRGHVVVRSLDELRDATHLQLLPESPPPATGLRLEVTAGPGGAQHMPDGTVRLPAGEFDRVIVTGGEPGMLGRRLSDVAREVRIPVDRTDKEDLAPSPMPSFSTDWRRWTKRQMLRLRGTVAGLQPGAPITIGGSSYLAHAAITDADWAEDRHTAVVSFHTRRELEIIGQSSAPLRFPWPLHADPVYRVRRPGGGPEPLRRLPFDLGPGTFAAVGHASQYGLRVGYDGRTGPWDTSGGYLSVDGTQFGRRLLTDENYQAHVARHGDELTVVVAACRAVPHAPAIARALGRPVWATNGVVVSGSNGLSLQQEGPDEPRWYLAHPNGLLESRTPEPPDSTADDDETEFARRPSRADSVELGSPPPDRGPATARQLLAGLWNDVHRRSVRPGALVQRPQDDALLGRDPFGLRDVPPPPTFLAGVEPSRVFTGRLADLFRRLDLTRQQARPDLADLAAGTVWESTGVTWTGPYPAAVDLPHGRLEHVEMPAIVHTVWYGSPLDDSRDIRDDIAATSRTATAQGFTTVLWTDLGRDRFLTPDPAVAEMRRWAVEHGIVVVDVHEVFHAAAPMMLRHAFALALSKGTGAGFAEAKDISLPEILWRFGGIGLDADNVLLDATGLEQAFQAHGYALEYIPAASNFANSSLMFARHHPVAHRLLVMLGRNYDVPLSELDAFRHDIENTGDTHRNFYARGDLRHMARSIMERSGPVPVASLVLDIGHIDPETVPMITPAHIRTGTAHTWLPEQTNRADRPVAGPPAPLAPEAVAPVLRSAVTYLIRELTNRDGDLHLVAVEPLIARLPDPDAAWEAVVGFILSAPGLRYRVRTVTYARWVNLNDEVGDDAETEFRAVALPAPVLTALGLPPAPGPDAEGAWRRGAPVVDVDLPPWTSLTVRDGDTAELEILAAALADDVDRGFRTDFDVSGDGPAARDVVQLLEDHRRGRAVPDGRWTIRTHPAADGSAVVVRWHRTPFGPVHVAAGRVPLPGITVDALRHLSDSIAETAAHTPQRVTVTGADPAATWSVLDMLLPQLHRRVGRHGQLSGAVHVAPAPPDPAVPAGTVRIESVPQLARPVSAAEIALVRQVNDRLLRFHPGGGLAAADVLRHGSALTGTAPDRLTGAGLEQLADAVADLALGERGLRSGRLDTLEDMILPGLIARRQHLAHRVAVALATTARAMGVAGPAEVIDHVFDGAPGGLPRHTREQSTLTPLPPGAATLVFFNGREHLVIGTEVPTSPVLIRLDDGTVLLGFDPLQESAMAVGVPQGNLPVELPLTPDGTYLPHLVLDHMGDPHLRYAGPLGTEALPQAPRRFAIDTRPLAGTHTGLALLPEDQARAVPDRILREPGKTFVVLVHAAQGGVRVPVHYDNDETGERIVTVRQLAELLAAQNIPEDATITLLSCSAGALDNGFALTLAELMRRDVLAPVSDLFVRTGDGDHPALLTDGGESWTLSTPSGDVWDVVNDDVDGQTWSFQGFRADDLADAEGPADGFLLSDPHGADPNDGSADGDDPDDGAPRPIAETDPEVLITDPRHDVIVEAGQDGELGDAALSALRRWAFALGVAAATGDVTGRSGTGYAVTVWRGEDLLSTAESDVLPAVRQVAQVLGVTIRAGIAQRQEELTTAGLETRTPVLDLARGLSFRRLEAGPGSRSAATGPVVLRLQGFNVSAPWWAAHPDARPAPRPAAPLWTGHVGLAGRAWHERRIPMTMIRLDGLDDAPTVAYDTGAFRSRVIGAAETQIFALRLHLVPSPEIDDGSLSMLRHRLRQAVAWANGRHGLPGNGLFHLHVDLVDADTDALWKVHVLPDAALDAVTVWPLDAGEGDILVRLLRMIGGPRPGSYGLDQVIPEHVLDQIWMLRESHAHIRPHRDPPAPGLLEYVAGDGGDPLPAAVQPDLLRIARHYADESALVTLAGNDRTPAPLTVGAANRDDAEQVLHHLLTMTGDHLHDLLSEEDAETAESSLDAVTSVVGGAAGVVAIRYHRVHEQAGIGLGETPWDLLDDTPEPGWWHALDPVDGADVAVDGYHDFLDMGRGISFSAAAARVPRRTPSGSPARDQVADVVVVRLLIRLIPGDGVSAEQTRALGERMLRAGHTINHRYQLPNGNQVHLRPVVVHDTAADMVATVSPELLEMADLNLVQSMLSLAGVAYQEVAESIDEQLLLTPRALLQLYASLTTMTGSPSAFAGDRFGGQDTGRAFPAPVRHPRPRAIRPLPNGMWLVPAPAEADGRGDPGAGLAESVAGLTAVDDAVTVTGVATDGGIAGAGGDVSIRELLDELFGEPDAGPDARRPLVLLLRGSSQRMYTLAARIQAEMADRMDQGLPAPHGVVARIPGAPAGWHVWLPGGGPAIGPELTLHAALDLARAADRPSLDLTHELRTLIDGGSPAVPAVLLAQIVRQRVGRDDRVPRYAPADRTVTDNDGLDPRWIRIPVSRGAPVREQLEVARRWLRPHEVREVLPADRTTAVVRLGPGLWTPTLRLPATGNTPESRVSVLREIDDDASNDAMRADVWVNRYHTPDGPVLTAVLLPDVGGDDNTPSAPVRLRRADLEPLVPLDLLERLVVEPGDLDPGGYLIRSPLDGKTWLTADEYLPLVGGEAARPVVVVSGRHTGRQAGFAQQLSAAVTVLYAREPLAGQLAAHSVLGPPLRLGPALQRLRASGTLTGDGDAALVIRRAWDAGSTLPGTLPVRVRLPVDVRTTAGLAALYRSDLAEDVPPGGADRPVVLLPARYLRQISADGQTAGVVDVAALRRDRAEVVADGGDPAVHRFAVPTGPDLLRRALESAGDPGGDDAVRAATFLNELLHPARHADADVSAGALVAAALRGRWTTGHRADLDALAGDAVTVVRGREPGGRARFVLAHRRPGGRPVLREISRRPAEVTAETFGPAIQLVTDASGALAQVDLTAPGGPAVRVGQRAADGISARMEWLDLAQPAGPGTATTTAGTSPAGHRLLQRLAGRLPDATIAASRQWLAAGDLGSVTQTVLFALSSEDVAVTEEDARLLLAAGAAPADVAALPRGAAVPPFRFAPSGPDPSGDPPPYTDPATGYAGPGAVTDLHDRAAVDAAGAARLWRTWRYPVSGDGPPKRVYLLLAAVDADVVALTAAVQAALAAAGETDPQVEVFVDADDLPPYQRAALDDAVLLRA</sequence>
<feature type="compositionally biased region" description="Pro residues" evidence="1">
    <location>
        <begin position="702"/>
        <end position="713"/>
    </location>
</feature>
<feature type="compositionally biased region" description="Basic and acidic residues" evidence="1">
    <location>
        <begin position="3564"/>
        <end position="3587"/>
    </location>
</feature>
<feature type="region of interest" description="Disordered" evidence="1">
    <location>
        <begin position="239"/>
        <end position="287"/>
    </location>
</feature>
<dbReference type="InterPro" id="IPR057746">
    <property type="entry name" value="CpnT-like_N"/>
</dbReference>
<dbReference type="EMBL" id="JAUSRA010000001">
    <property type="protein sequence ID" value="MDP9792686.1"/>
    <property type="molecule type" value="Genomic_DNA"/>
</dbReference>
<feature type="region of interest" description="Disordered" evidence="1">
    <location>
        <begin position="3602"/>
        <end position="3635"/>
    </location>
</feature>
<dbReference type="InterPro" id="IPR029044">
    <property type="entry name" value="Nucleotide-diphossugar_trans"/>
</dbReference>
<feature type="compositionally biased region" description="Low complexity" evidence="1">
    <location>
        <begin position="1488"/>
        <end position="1511"/>
    </location>
</feature>
<feature type="region of interest" description="Disordered" evidence="1">
    <location>
        <begin position="7807"/>
        <end position="7829"/>
    </location>
</feature>
<protein>
    <recommendedName>
        <fullName evidence="3">Outer membrane channel protein CpnT-like N-terminal domain-containing protein</fullName>
    </recommendedName>
</protein>
<comment type="caution">
    <text evidence="4">The sequence shown here is derived from an EMBL/GenBank/DDBJ whole genome shotgun (WGS) entry which is preliminary data.</text>
</comment>
<feature type="transmembrane region" description="Helical" evidence="2">
    <location>
        <begin position="110"/>
        <end position="132"/>
    </location>
</feature>
<feature type="region of interest" description="Disordered" evidence="1">
    <location>
        <begin position="3195"/>
        <end position="3244"/>
    </location>
</feature>
<reference evidence="4 5" key="1">
    <citation type="submission" date="2023-07" db="EMBL/GenBank/DDBJ databases">
        <title>Sequencing the genomes of 1000 actinobacteria strains.</title>
        <authorList>
            <person name="Klenk H.-P."/>
        </authorList>
    </citation>
    <scope>NUCLEOTIDE SEQUENCE [LARGE SCALE GENOMIC DNA]</scope>
    <source>
        <strain evidence="4 5">DSM 44710</strain>
    </source>
</reference>
<feature type="region of interest" description="Disordered" evidence="1">
    <location>
        <begin position="1247"/>
        <end position="1272"/>
    </location>
</feature>
<feature type="compositionally biased region" description="Pro residues" evidence="1">
    <location>
        <begin position="7813"/>
        <end position="7824"/>
    </location>
</feature>
<name>A0ABT9MMM3_9ACTN</name>
<feature type="domain" description="Outer membrane channel protein CpnT-like N-terminal" evidence="3">
    <location>
        <begin position="14"/>
        <end position="148"/>
    </location>
</feature>
<feature type="region of interest" description="Disordered" evidence="1">
    <location>
        <begin position="2269"/>
        <end position="2288"/>
    </location>
</feature>
<feature type="region of interest" description="Disordered" evidence="1">
    <location>
        <begin position="1429"/>
        <end position="1449"/>
    </location>
</feature>
<feature type="region of interest" description="Disordered" evidence="1">
    <location>
        <begin position="2090"/>
        <end position="2117"/>
    </location>
</feature>
<keyword evidence="2" id="KW-1133">Transmembrane helix</keyword>
<feature type="compositionally biased region" description="Low complexity" evidence="1">
    <location>
        <begin position="578"/>
        <end position="593"/>
    </location>
</feature>
<feature type="compositionally biased region" description="Low complexity" evidence="1">
    <location>
        <begin position="3622"/>
        <end position="3631"/>
    </location>
</feature>
<feature type="compositionally biased region" description="Low complexity" evidence="1">
    <location>
        <begin position="502"/>
        <end position="533"/>
    </location>
</feature>
<feature type="compositionally biased region" description="Polar residues" evidence="1">
    <location>
        <begin position="561"/>
        <end position="577"/>
    </location>
</feature>
<organism evidence="4 5">
    <name type="scientific">Catenuloplanes nepalensis</name>
    <dbReference type="NCBI Taxonomy" id="587533"/>
    <lineage>
        <taxon>Bacteria</taxon>
        <taxon>Bacillati</taxon>
        <taxon>Actinomycetota</taxon>
        <taxon>Actinomycetes</taxon>
        <taxon>Micromonosporales</taxon>
        <taxon>Micromonosporaceae</taxon>
        <taxon>Catenuloplanes</taxon>
    </lineage>
</organism>
<feature type="compositionally biased region" description="Basic and acidic residues" evidence="1">
    <location>
        <begin position="5132"/>
        <end position="5142"/>
    </location>
</feature>
<gene>
    <name evidence="4" type="ORF">J2S43_001198</name>
</gene>
<evidence type="ECO:0000313" key="4">
    <source>
        <dbReference type="EMBL" id="MDP9792686.1"/>
    </source>
</evidence>
<feature type="compositionally biased region" description="Gly residues" evidence="1">
    <location>
        <begin position="490"/>
        <end position="501"/>
    </location>
</feature>
<accession>A0ABT9MMM3</accession>
<dbReference type="RefSeq" id="WP_306827555.1">
    <property type="nucleotide sequence ID" value="NZ_JAUSRA010000001.1"/>
</dbReference>
<feature type="region of interest" description="Disordered" evidence="1">
    <location>
        <begin position="695"/>
        <end position="735"/>
    </location>
</feature>
<dbReference type="SUPFAM" id="SSF53448">
    <property type="entry name" value="Nucleotide-diphospho-sugar transferases"/>
    <property type="match status" value="1"/>
</dbReference>
<evidence type="ECO:0000256" key="1">
    <source>
        <dbReference type="SAM" id="MobiDB-lite"/>
    </source>
</evidence>
<evidence type="ECO:0000313" key="5">
    <source>
        <dbReference type="Proteomes" id="UP001240984"/>
    </source>
</evidence>
<keyword evidence="2" id="KW-0472">Membrane</keyword>
<feature type="compositionally biased region" description="Low complexity" evidence="1">
    <location>
        <begin position="388"/>
        <end position="412"/>
    </location>
</feature>
<dbReference type="Gene3D" id="3.90.550.20">
    <property type="match status" value="2"/>
</dbReference>
<feature type="region of interest" description="Disordered" evidence="1">
    <location>
        <begin position="1483"/>
        <end position="1526"/>
    </location>
</feature>
<feature type="region of interest" description="Disordered" evidence="1">
    <location>
        <begin position="3562"/>
        <end position="3587"/>
    </location>
</feature>
<feature type="compositionally biased region" description="Low complexity" evidence="1">
    <location>
        <begin position="4752"/>
        <end position="4766"/>
    </location>
</feature>
<feature type="compositionally biased region" description="Basic and acidic residues" evidence="1">
    <location>
        <begin position="345"/>
        <end position="356"/>
    </location>
</feature>
<feature type="region of interest" description="Disordered" evidence="1">
    <location>
        <begin position="5092"/>
        <end position="5156"/>
    </location>
</feature>
<feature type="region of interest" description="Disordered" evidence="1">
    <location>
        <begin position="4752"/>
        <end position="4772"/>
    </location>
</feature>